<sequence>MNSPFLRLVWKEYRSQRNLWLALLTFVALLGLLFLMVLDKPHREIGSVMAVVSLLTCAIASILSIMILFTGEEDNRTAQWLRHLPVKTSTLFFAKIFTTFTATLLMAVSCGVVVVLLHVAASLWETGDLQTFGTSIHLPPQSDLANMVVGATVLVLFSIVWSLLGRRVLPAMGWCAATFFGYTMFVSIVANGAGSLWSVPVIVSAVVACGMLMPRWHRGVGRYGNGGSISSVVGRISLRLPTSTTSWWTAGLARAASKSPLMRRTWAVLVWQQLRSAVPFAIIGLLLIVPTILLHLEWGDFPATPFLLAFFTVECGLRTFRSDQKQLNSLFWSHEGVSPLTVWLSRHAVWVSVLLLLTAALLLAESLAFPDVARVGKDPFHGPGRFSVTHLLHLVSLPINGWSVRGETYTGTGFVFTFAAAWLCGGYAIGHLCAVWCRQLLMATCAAFLLFLGFYVWLTHLLLQDVTPWLAAFPLIVAMFAAAAWTRRQWSDRQWSLRIGMERTLLVGLPILCVWPLYVAGRVAVPAARVHASIIADSNNGKSTDTERFAKGLHTQPAPSPPEWQDAWERVYQATTVYHGSKGVQSFYVGHQGLEVQTPPPHQIRNGVAALDVILNSDREKLWLPIRHRLPGDPHFSGRVAGLLIQESVRALKADDSETCVTRLIQAKQLLNYLGRESIGYPQFVDAFTWMQVVDQAIQQVVADDRISVEQLDELTERLSPLDTSPPYSTSMLANRLNFWYSIHNQQGPIWDRYAEYLMKRKIDIAHSGNQTLQFFVRSSWTERTRFLTILNAATVLNFSETENEQAKFELRRMLSTQRYLNHYLSGDLPDVFPLGYRLNIDSDFRAAHNSRRATMLIIALQKHRRQHGEFPEELTGLDDLEALRPWLQDAESHGSFSFAPNGFGRDFILHTPSQSPRLAVNGSQPLLLSSSTLKPRVDDAHSLRQAYHMPSNPNRILYPDHIYGTAFLGVEEASGEAKKEDGERPKAETGKK</sequence>
<evidence type="ECO:0000256" key="1">
    <source>
        <dbReference type="SAM" id="MobiDB-lite"/>
    </source>
</evidence>
<dbReference type="RefSeq" id="WP_077025350.1">
    <property type="nucleotide sequence ID" value="NZ_CP017641.1"/>
</dbReference>
<proteinExistence type="predicted"/>
<keyword evidence="4" id="KW-1185">Reference proteome</keyword>
<feature type="transmembrane region" description="Helical" evidence="2">
    <location>
        <begin position="408"/>
        <end position="428"/>
    </location>
</feature>
<evidence type="ECO:0000256" key="2">
    <source>
        <dbReference type="SAM" id="Phobius"/>
    </source>
</evidence>
<dbReference type="AlphaFoldDB" id="A0A1P8WIV2"/>
<dbReference type="EMBL" id="CP017641">
    <property type="protein sequence ID" value="APZ93973.1"/>
    <property type="molecule type" value="Genomic_DNA"/>
</dbReference>
<feature type="transmembrane region" description="Helical" evidence="2">
    <location>
        <begin position="505"/>
        <end position="525"/>
    </location>
</feature>
<feature type="transmembrane region" description="Helical" evidence="2">
    <location>
        <begin position="440"/>
        <end position="460"/>
    </location>
</feature>
<feature type="transmembrane region" description="Helical" evidence="2">
    <location>
        <begin position="92"/>
        <end position="124"/>
    </location>
</feature>
<reference evidence="3 4" key="1">
    <citation type="journal article" date="2016" name="Front. Microbiol.">
        <title>Fuerstia marisgermanicae gen. nov., sp. nov., an Unusual Member of the Phylum Planctomycetes from the German Wadden Sea.</title>
        <authorList>
            <person name="Kohn T."/>
            <person name="Heuer A."/>
            <person name="Jogler M."/>
            <person name="Vollmers J."/>
            <person name="Boedeker C."/>
            <person name="Bunk B."/>
            <person name="Rast P."/>
            <person name="Borchert D."/>
            <person name="Glockner I."/>
            <person name="Freese H.M."/>
            <person name="Klenk H.P."/>
            <person name="Overmann J."/>
            <person name="Kaster A.K."/>
            <person name="Rohde M."/>
            <person name="Wiegand S."/>
            <person name="Jogler C."/>
        </authorList>
    </citation>
    <scope>NUCLEOTIDE SEQUENCE [LARGE SCALE GENOMIC DNA]</scope>
    <source>
        <strain evidence="3 4">NH11</strain>
    </source>
</reference>
<name>A0A1P8WIV2_9PLAN</name>
<feature type="transmembrane region" description="Helical" evidence="2">
    <location>
        <begin position="302"/>
        <end position="320"/>
    </location>
</feature>
<feature type="transmembrane region" description="Helical" evidence="2">
    <location>
        <begin position="144"/>
        <end position="164"/>
    </location>
</feature>
<protein>
    <submittedName>
        <fullName evidence="3">ABC-2 family transporter protein</fullName>
    </submittedName>
</protein>
<feature type="transmembrane region" description="Helical" evidence="2">
    <location>
        <begin position="277"/>
        <end position="296"/>
    </location>
</feature>
<feature type="transmembrane region" description="Helical" evidence="2">
    <location>
        <begin position="171"/>
        <end position="190"/>
    </location>
</feature>
<keyword evidence="2" id="KW-0812">Transmembrane</keyword>
<feature type="transmembrane region" description="Helical" evidence="2">
    <location>
        <begin position="466"/>
        <end position="485"/>
    </location>
</feature>
<feature type="transmembrane region" description="Helical" evidence="2">
    <location>
        <begin position="50"/>
        <end position="71"/>
    </location>
</feature>
<feature type="transmembrane region" description="Helical" evidence="2">
    <location>
        <begin position="20"/>
        <end position="38"/>
    </location>
</feature>
<keyword evidence="2" id="KW-0472">Membrane</keyword>
<feature type="compositionally biased region" description="Basic and acidic residues" evidence="1">
    <location>
        <begin position="976"/>
        <end position="993"/>
    </location>
</feature>
<accession>A0A1P8WIV2</accession>
<keyword evidence="2" id="KW-1133">Transmembrane helix</keyword>
<feature type="transmembrane region" description="Helical" evidence="2">
    <location>
        <begin position="348"/>
        <end position="369"/>
    </location>
</feature>
<dbReference type="Proteomes" id="UP000187735">
    <property type="component" value="Chromosome"/>
</dbReference>
<feature type="transmembrane region" description="Helical" evidence="2">
    <location>
        <begin position="196"/>
        <end position="213"/>
    </location>
</feature>
<evidence type="ECO:0000313" key="4">
    <source>
        <dbReference type="Proteomes" id="UP000187735"/>
    </source>
</evidence>
<gene>
    <name evidence="3" type="ORF">Fuma_03591</name>
</gene>
<organism evidence="3 4">
    <name type="scientific">Fuerstiella marisgermanici</name>
    <dbReference type="NCBI Taxonomy" id="1891926"/>
    <lineage>
        <taxon>Bacteria</taxon>
        <taxon>Pseudomonadati</taxon>
        <taxon>Planctomycetota</taxon>
        <taxon>Planctomycetia</taxon>
        <taxon>Planctomycetales</taxon>
        <taxon>Planctomycetaceae</taxon>
        <taxon>Fuerstiella</taxon>
    </lineage>
</organism>
<feature type="region of interest" description="Disordered" evidence="1">
    <location>
        <begin position="973"/>
        <end position="993"/>
    </location>
</feature>
<evidence type="ECO:0000313" key="3">
    <source>
        <dbReference type="EMBL" id="APZ93973.1"/>
    </source>
</evidence>
<dbReference type="KEGG" id="fmr:Fuma_03591"/>